<dbReference type="EMBL" id="QZCW01000002">
    <property type="protein sequence ID" value="MCW5322113.1"/>
    <property type="molecule type" value="Genomic_DNA"/>
</dbReference>
<feature type="domain" description="HTH iclR-type" evidence="5">
    <location>
        <begin position="31"/>
        <end position="99"/>
    </location>
</feature>
<keyword evidence="2" id="KW-0238">DNA-binding</keyword>
<dbReference type="PROSITE" id="PS51078">
    <property type="entry name" value="ICLR_ED"/>
    <property type="match status" value="1"/>
</dbReference>
<dbReference type="InterPro" id="IPR005471">
    <property type="entry name" value="Tscrpt_reg_IclR_N"/>
</dbReference>
<dbReference type="Gene3D" id="1.10.10.10">
    <property type="entry name" value="Winged helix-like DNA-binding domain superfamily/Winged helix DNA-binding domain"/>
    <property type="match status" value="1"/>
</dbReference>
<dbReference type="InterPro" id="IPR036390">
    <property type="entry name" value="WH_DNA-bd_sf"/>
</dbReference>
<accession>A0ABT3KUV2</accession>
<gene>
    <name evidence="7" type="ORF">D5039_13435</name>
</gene>
<dbReference type="Pfam" id="PF01614">
    <property type="entry name" value="IclR_C"/>
    <property type="match status" value="1"/>
</dbReference>
<dbReference type="Pfam" id="PF09339">
    <property type="entry name" value="HTH_IclR"/>
    <property type="match status" value="1"/>
</dbReference>
<evidence type="ECO:0000256" key="2">
    <source>
        <dbReference type="ARBA" id="ARBA00023125"/>
    </source>
</evidence>
<evidence type="ECO:0000256" key="4">
    <source>
        <dbReference type="SAM" id="MobiDB-lite"/>
    </source>
</evidence>
<dbReference type="Proteomes" id="UP001208935">
    <property type="component" value="Unassembled WGS sequence"/>
</dbReference>
<dbReference type="Gene3D" id="3.30.450.40">
    <property type="match status" value="1"/>
</dbReference>
<sequence length="303" mass="32208">MNADHLRTTSSKPGLGDEEAPAGGPTRRTRVGAIERAVQVLDHLQHSGAPAGAYAIARAISVPLSTAYAIVDELVDKQLLTRHADGTVWLGSRLYFYGLAYTHTLDFLDVAMREVHILCRETGETVQLCGRDGDDMVVLANADGPGHFRVTSSAGTRMPLNWTASGRLLIGHLPVDERVKLFQRCAKPSPTGRAPIDAAALAHAAGEAYRQRLSIQVGESDFSVACIASPIRDREGVCVATISIVLPEHKATSDGARYGAAVRAAAQRIEENTIGAQGSTATMASTSTVMFPGKELKPTADRA</sequence>
<keyword evidence="3" id="KW-0804">Transcription</keyword>
<keyword evidence="1" id="KW-0805">Transcription regulation</keyword>
<dbReference type="InterPro" id="IPR014757">
    <property type="entry name" value="Tscrpt_reg_IclR_C"/>
</dbReference>
<protein>
    <submittedName>
        <fullName evidence="7">IclR family transcriptional regulator</fullName>
    </submittedName>
</protein>
<reference evidence="8" key="1">
    <citation type="submission" date="2023-07" db="EMBL/GenBank/DDBJ databases">
        <title>Verminephrobacter genomes.</title>
        <authorList>
            <person name="Lund M.B."/>
        </authorList>
    </citation>
    <scope>NUCLEOTIDE SEQUENCE [LARGE SCALE GENOMIC DNA]</scope>
    <source>
        <strain evidence="8">AtM5-05</strain>
    </source>
</reference>
<dbReference type="InterPro" id="IPR036388">
    <property type="entry name" value="WH-like_DNA-bd_sf"/>
</dbReference>
<feature type="region of interest" description="Disordered" evidence="4">
    <location>
        <begin position="1"/>
        <end position="29"/>
    </location>
</feature>
<evidence type="ECO:0000256" key="3">
    <source>
        <dbReference type="ARBA" id="ARBA00023163"/>
    </source>
</evidence>
<dbReference type="SUPFAM" id="SSF55781">
    <property type="entry name" value="GAF domain-like"/>
    <property type="match status" value="1"/>
</dbReference>
<evidence type="ECO:0000313" key="7">
    <source>
        <dbReference type="EMBL" id="MCW5322113.1"/>
    </source>
</evidence>
<dbReference type="SMART" id="SM00346">
    <property type="entry name" value="HTH_ICLR"/>
    <property type="match status" value="1"/>
</dbReference>
<dbReference type="InterPro" id="IPR029016">
    <property type="entry name" value="GAF-like_dom_sf"/>
</dbReference>
<comment type="caution">
    <text evidence="7">The sequence shown here is derived from an EMBL/GenBank/DDBJ whole genome shotgun (WGS) entry which is preliminary data.</text>
</comment>
<dbReference type="PANTHER" id="PTHR30136">
    <property type="entry name" value="HELIX-TURN-HELIX TRANSCRIPTIONAL REGULATOR, ICLR FAMILY"/>
    <property type="match status" value="1"/>
</dbReference>
<dbReference type="PROSITE" id="PS51077">
    <property type="entry name" value="HTH_ICLR"/>
    <property type="match status" value="1"/>
</dbReference>
<keyword evidence="8" id="KW-1185">Reference proteome</keyword>
<organism evidence="7 8">
    <name type="scientific">Verminephrobacter aporrectodeae subsp. tuberculatae</name>
    <dbReference type="NCBI Taxonomy" id="1110392"/>
    <lineage>
        <taxon>Bacteria</taxon>
        <taxon>Pseudomonadati</taxon>
        <taxon>Pseudomonadota</taxon>
        <taxon>Betaproteobacteria</taxon>
        <taxon>Burkholderiales</taxon>
        <taxon>Comamonadaceae</taxon>
        <taxon>Verminephrobacter</taxon>
    </lineage>
</organism>
<dbReference type="SUPFAM" id="SSF46785">
    <property type="entry name" value="Winged helix' DNA-binding domain"/>
    <property type="match status" value="1"/>
</dbReference>
<evidence type="ECO:0000313" key="8">
    <source>
        <dbReference type="Proteomes" id="UP001208935"/>
    </source>
</evidence>
<evidence type="ECO:0000259" key="5">
    <source>
        <dbReference type="PROSITE" id="PS51077"/>
    </source>
</evidence>
<proteinExistence type="predicted"/>
<evidence type="ECO:0000259" key="6">
    <source>
        <dbReference type="PROSITE" id="PS51078"/>
    </source>
</evidence>
<name>A0ABT3KUV2_9BURK</name>
<dbReference type="InterPro" id="IPR050707">
    <property type="entry name" value="HTH_MetabolicPath_Reg"/>
</dbReference>
<dbReference type="PANTHER" id="PTHR30136:SF35">
    <property type="entry name" value="HTH-TYPE TRANSCRIPTIONAL REGULATOR RV1719"/>
    <property type="match status" value="1"/>
</dbReference>
<feature type="domain" description="IclR-ED" evidence="6">
    <location>
        <begin position="93"/>
        <end position="275"/>
    </location>
</feature>
<evidence type="ECO:0000256" key="1">
    <source>
        <dbReference type="ARBA" id="ARBA00023015"/>
    </source>
</evidence>